<evidence type="ECO:0000256" key="1">
    <source>
        <dbReference type="SAM" id="Phobius"/>
    </source>
</evidence>
<feature type="transmembrane region" description="Helical" evidence="1">
    <location>
        <begin position="142"/>
        <end position="162"/>
    </location>
</feature>
<evidence type="ECO:0000313" key="2">
    <source>
        <dbReference type="EMBL" id="TVU84914.1"/>
    </source>
</evidence>
<dbReference type="EMBL" id="VNFF01000004">
    <property type="protein sequence ID" value="TVU84914.1"/>
    <property type="molecule type" value="Genomic_DNA"/>
</dbReference>
<evidence type="ECO:0000313" key="3">
    <source>
        <dbReference type="Proteomes" id="UP000317938"/>
    </source>
</evidence>
<feature type="transmembrane region" description="Helical" evidence="1">
    <location>
        <begin position="249"/>
        <end position="273"/>
    </location>
</feature>
<keyword evidence="1" id="KW-1133">Transmembrane helix</keyword>
<feature type="transmembrane region" description="Helical" evidence="1">
    <location>
        <begin position="217"/>
        <end position="237"/>
    </location>
</feature>
<feature type="transmembrane region" description="Helical" evidence="1">
    <location>
        <begin position="193"/>
        <end position="211"/>
    </location>
</feature>
<accession>A0ABY3FG32</accession>
<feature type="transmembrane region" description="Helical" evidence="1">
    <location>
        <begin position="78"/>
        <end position="96"/>
    </location>
</feature>
<dbReference type="InterPro" id="IPR007339">
    <property type="entry name" value="RclC-like"/>
</dbReference>
<feature type="transmembrane region" description="Helical" evidence="1">
    <location>
        <begin position="168"/>
        <end position="186"/>
    </location>
</feature>
<keyword evidence="1" id="KW-0812">Transmembrane</keyword>
<gene>
    <name evidence="2" type="ORF">FQP85_04460</name>
</gene>
<name>A0ABY3FG32_9GAMM</name>
<feature type="transmembrane region" description="Helical" evidence="1">
    <location>
        <begin position="52"/>
        <end position="71"/>
    </location>
</feature>
<dbReference type="Pfam" id="PF04224">
    <property type="entry name" value="DUF417"/>
    <property type="match status" value="1"/>
</dbReference>
<keyword evidence="3" id="KW-1185">Reference proteome</keyword>
<proteinExistence type="predicted"/>
<reference evidence="2 3" key="1">
    <citation type="submission" date="2019-07" db="EMBL/GenBank/DDBJ databases">
        <title>Diversity of Bacteria from Kongsfjorden, Arctic.</title>
        <authorList>
            <person name="Yu Y."/>
        </authorList>
    </citation>
    <scope>NUCLEOTIDE SEQUENCE [LARGE SCALE GENOMIC DNA]</scope>
    <source>
        <strain evidence="2 3">SM1927</strain>
    </source>
</reference>
<sequence length="278" mass="30313">MQPTYTRYSIHSLLIISLSLLGLSLLLGAGVNNVHAIFNFYQLANVIPETGQSILAGVAFLVTALFIILSLKQSRFQTPAFVSLITLAVIPLVTLLSESRWMTDLGGFPIIGSGQGIIKYTALVSLAIYLYKPQRLSAQGMVILNFFPVALVLIWIGGMKFYEFEANGIISLVSTSIFMSWLYTLFSVQTASNLIGAYDIFFALALALAIIKKHPLAIYAAALGCSAVFLMTQTFLFSAEGAFDSSTLLARLGLFVIKDLWFIANLLVIVSFAKKSLN</sequence>
<protein>
    <submittedName>
        <fullName evidence="2">DUF417 family protein</fullName>
    </submittedName>
</protein>
<organism evidence="2 3">
    <name type="scientific">Pseudoalteromonas neustonica</name>
    <dbReference type="NCBI Taxonomy" id="1840331"/>
    <lineage>
        <taxon>Bacteria</taxon>
        <taxon>Pseudomonadati</taxon>
        <taxon>Pseudomonadota</taxon>
        <taxon>Gammaproteobacteria</taxon>
        <taxon>Alteromonadales</taxon>
        <taxon>Pseudoalteromonadaceae</taxon>
        <taxon>Pseudoalteromonas</taxon>
    </lineage>
</organism>
<dbReference type="Proteomes" id="UP000317938">
    <property type="component" value="Unassembled WGS sequence"/>
</dbReference>
<feature type="transmembrane region" description="Helical" evidence="1">
    <location>
        <begin position="108"/>
        <end position="130"/>
    </location>
</feature>
<dbReference type="RefSeq" id="WP_145234607.1">
    <property type="nucleotide sequence ID" value="NZ_VNFF01000004.1"/>
</dbReference>
<keyword evidence="1" id="KW-0472">Membrane</keyword>
<comment type="caution">
    <text evidence="2">The sequence shown here is derived from an EMBL/GenBank/DDBJ whole genome shotgun (WGS) entry which is preliminary data.</text>
</comment>